<dbReference type="Proteomes" id="UP001437460">
    <property type="component" value="Unassembled WGS sequence"/>
</dbReference>
<sequence length="97" mass="11432">MTVQENEKSEGKQVYVEGLKRYQKRGIRVLIDGVDASDATWEKLFEVREDGSFYMGDYILEDIPQEDPQGEGVNEEAEDYMKARRLKEIHFDIVYHR</sequence>
<accession>A0ABV1HQU3</accession>
<evidence type="ECO:0000313" key="1">
    <source>
        <dbReference type="EMBL" id="MEQ2563953.1"/>
    </source>
</evidence>
<reference evidence="1 2" key="1">
    <citation type="submission" date="2024-03" db="EMBL/GenBank/DDBJ databases">
        <title>Human intestinal bacterial collection.</title>
        <authorList>
            <person name="Pauvert C."/>
            <person name="Hitch T.C.A."/>
            <person name="Clavel T."/>
        </authorList>
    </citation>
    <scope>NUCLEOTIDE SEQUENCE [LARGE SCALE GENOMIC DNA]</scope>
    <source>
        <strain evidence="1 2">CLA-AP-H27</strain>
    </source>
</reference>
<keyword evidence="2" id="KW-1185">Reference proteome</keyword>
<organism evidence="1 2">
    <name type="scientific">Ventrimonas faecis</name>
    <dbReference type="NCBI Taxonomy" id="3133170"/>
    <lineage>
        <taxon>Bacteria</taxon>
        <taxon>Bacillati</taxon>
        <taxon>Bacillota</taxon>
        <taxon>Clostridia</taxon>
        <taxon>Lachnospirales</taxon>
        <taxon>Lachnospiraceae</taxon>
        <taxon>Ventrimonas</taxon>
    </lineage>
</organism>
<evidence type="ECO:0000313" key="2">
    <source>
        <dbReference type="Proteomes" id="UP001437460"/>
    </source>
</evidence>
<protein>
    <submittedName>
        <fullName evidence="1">Uncharacterized protein</fullName>
    </submittedName>
</protein>
<name>A0ABV1HQU3_9FIRM</name>
<comment type="caution">
    <text evidence="1">The sequence shown here is derived from an EMBL/GenBank/DDBJ whole genome shotgun (WGS) entry which is preliminary data.</text>
</comment>
<gene>
    <name evidence="1" type="ORF">WMO41_12395</name>
</gene>
<proteinExistence type="predicted"/>
<dbReference type="EMBL" id="JBBMFJ010000028">
    <property type="protein sequence ID" value="MEQ2563953.1"/>
    <property type="molecule type" value="Genomic_DNA"/>
</dbReference>
<dbReference type="RefSeq" id="WP_177291275.1">
    <property type="nucleotide sequence ID" value="NZ_JBBMFJ010000028.1"/>
</dbReference>